<feature type="transmembrane region" description="Helical" evidence="6">
    <location>
        <begin position="68"/>
        <end position="89"/>
    </location>
</feature>
<dbReference type="Proteomes" id="UP000252519">
    <property type="component" value="Unassembled WGS sequence"/>
</dbReference>
<dbReference type="PANTHER" id="PTHR16119">
    <property type="entry name" value="TRANSMEMBRANE PROTEIN 144"/>
    <property type="match status" value="1"/>
</dbReference>
<protein>
    <submittedName>
        <fullName evidence="7">Uncharacterized protein</fullName>
    </submittedName>
</protein>
<comment type="caution">
    <text evidence="7">The sequence shown here is derived from an EMBL/GenBank/DDBJ whole genome shotgun (WGS) entry which is preliminary data.</text>
</comment>
<reference evidence="7 8" key="1">
    <citation type="submission" date="2014-10" db="EMBL/GenBank/DDBJ databases">
        <title>Draft genome of the hookworm Ancylostoma caninum.</title>
        <authorList>
            <person name="Mitreva M."/>
        </authorList>
    </citation>
    <scope>NUCLEOTIDE SEQUENCE [LARGE SCALE GENOMIC DNA]</scope>
    <source>
        <strain evidence="7 8">Baltimore</strain>
    </source>
</reference>
<dbReference type="InterPro" id="IPR037185">
    <property type="entry name" value="EmrE-like"/>
</dbReference>
<sequence>MVSGLFYGTMWLPVNYMMVHPEKFPGIPKEPLPYIFSFCCGVLSTTIVVFLIYAIARRNHPWVSAETAIPAFSTGVVYACGMTSFVVAIDKLDAAIAYPICQMAPGLVISSWSVLYYREISGRRNLLFLAAAYSLTVVGVALVTISGEIHIF</sequence>
<dbReference type="AlphaFoldDB" id="A0A368GTD1"/>
<evidence type="ECO:0000313" key="8">
    <source>
        <dbReference type="Proteomes" id="UP000252519"/>
    </source>
</evidence>
<dbReference type="PANTHER" id="PTHR16119:SF16">
    <property type="entry name" value="TRANSMEMBRANE PROTEIN 144 HOMOLOG"/>
    <property type="match status" value="1"/>
</dbReference>
<keyword evidence="3 6" id="KW-0812">Transmembrane</keyword>
<dbReference type="STRING" id="29170.A0A368GTD1"/>
<dbReference type="GO" id="GO:0015144">
    <property type="term" value="F:carbohydrate transmembrane transporter activity"/>
    <property type="evidence" value="ECO:0007669"/>
    <property type="project" value="InterPro"/>
</dbReference>
<keyword evidence="4 6" id="KW-1133">Transmembrane helix</keyword>
<comment type="subcellular location">
    <subcellularLocation>
        <location evidence="1">Membrane</location>
        <topology evidence="1">Multi-pass membrane protein</topology>
    </subcellularLocation>
</comment>
<name>A0A368GTD1_ANCCA</name>
<evidence type="ECO:0000256" key="5">
    <source>
        <dbReference type="ARBA" id="ARBA00023136"/>
    </source>
</evidence>
<feature type="transmembrane region" description="Helical" evidence="6">
    <location>
        <begin position="34"/>
        <end position="56"/>
    </location>
</feature>
<accession>A0A368GTD1</accession>
<evidence type="ECO:0000256" key="1">
    <source>
        <dbReference type="ARBA" id="ARBA00004141"/>
    </source>
</evidence>
<dbReference type="InterPro" id="IPR012435">
    <property type="entry name" value="TMEM144"/>
</dbReference>
<evidence type="ECO:0000313" key="7">
    <source>
        <dbReference type="EMBL" id="RCN47631.1"/>
    </source>
</evidence>
<dbReference type="EMBL" id="JOJR01000059">
    <property type="protein sequence ID" value="RCN47631.1"/>
    <property type="molecule type" value="Genomic_DNA"/>
</dbReference>
<comment type="similarity">
    <text evidence="2">Belongs to the TMEM144 family.</text>
</comment>
<evidence type="ECO:0000256" key="2">
    <source>
        <dbReference type="ARBA" id="ARBA00005731"/>
    </source>
</evidence>
<evidence type="ECO:0000256" key="3">
    <source>
        <dbReference type="ARBA" id="ARBA00022692"/>
    </source>
</evidence>
<dbReference type="Pfam" id="PF07857">
    <property type="entry name" value="TMEM144"/>
    <property type="match status" value="1"/>
</dbReference>
<gene>
    <name evidence="7" type="ORF">ANCCAN_06297</name>
</gene>
<organism evidence="7 8">
    <name type="scientific">Ancylostoma caninum</name>
    <name type="common">Dog hookworm</name>
    <dbReference type="NCBI Taxonomy" id="29170"/>
    <lineage>
        <taxon>Eukaryota</taxon>
        <taxon>Metazoa</taxon>
        <taxon>Ecdysozoa</taxon>
        <taxon>Nematoda</taxon>
        <taxon>Chromadorea</taxon>
        <taxon>Rhabditida</taxon>
        <taxon>Rhabditina</taxon>
        <taxon>Rhabditomorpha</taxon>
        <taxon>Strongyloidea</taxon>
        <taxon>Ancylostomatidae</taxon>
        <taxon>Ancylostomatinae</taxon>
        <taxon>Ancylostoma</taxon>
    </lineage>
</organism>
<evidence type="ECO:0000256" key="6">
    <source>
        <dbReference type="SAM" id="Phobius"/>
    </source>
</evidence>
<keyword evidence="5 6" id="KW-0472">Membrane</keyword>
<keyword evidence="8" id="KW-1185">Reference proteome</keyword>
<dbReference type="GO" id="GO:0016020">
    <property type="term" value="C:membrane"/>
    <property type="evidence" value="ECO:0007669"/>
    <property type="project" value="UniProtKB-SubCell"/>
</dbReference>
<feature type="transmembrane region" description="Helical" evidence="6">
    <location>
        <begin position="126"/>
        <end position="145"/>
    </location>
</feature>
<dbReference type="SUPFAM" id="SSF103481">
    <property type="entry name" value="Multidrug resistance efflux transporter EmrE"/>
    <property type="match status" value="1"/>
</dbReference>
<feature type="transmembrane region" description="Helical" evidence="6">
    <location>
        <begin position="95"/>
        <end position="117"/>
    </location>
</feature>
<evidence type="ECO:0000256" key="4">
    <source>
        <dbReference type="ARBA" id="ARBA00022989"/>
    </source>
</evidence>
<dbReference type="InterPro" id="IPR010651">
    <property type="entry name" value="Sugar_transport"/>
</dbReference>
<proteinExistence type="inferred from homology"/>
<dbReference type="OrthoDB" id="426527at2759"/>